<dbReference type="NCBIfam" id="TIGR00277">
    <property type="entry name" value="HDIG"/>
    <property type="match status" value="1"/>
</dbReference>
<feature type="transmembrane region" description="Helical" evidence="1">
    <location>
        <begin position="44"/>
        <end position="69"/>
    </location>
</feature>
<dbReference type="InterPro" id="IPR003607">
    <property type="entry name" value="HD/PDEase_dom"/>
</dbReference>
<dbReference type="AlphaFoldDB" id="A0A7W8G7F0"/>
<dbReference type="Pfam" id="PF13487">
    <property type="entry name" value="HD_5"/>
    <property type="match status" value="1"/>
</dbReference>
<dbReference type="PROSITE" id="PS51831">
    <property type="entry name" value="HD"/>
    <property type="match status" value="1"/>
</dbReference>
<dbReference type="Proteomes" id="UP000518887">
    <property type="component" value="Unassembled WGS sequence"/>
</dbReference>
<organism evidence="4 5">
    <name type="scientific">Treponema ruminis</name>
    <dbReference type="NCBI Taxonomy" id="744515"/>
    <lineage>
        <taxon>Bacteria</taxon>
        <taxon>Pseudomonadati</taxon>
        <taxon>Spirochaetota</taxon>
        <taxon>Spirochaetia</taxon>
        <taxon>Spirochaetales</taxon>
        <taxon>Treponemataceae</taxon>
        <taxon>Treponema</taxon>
    </lineage>
</organism>
<gene>
    <name evidence="4" type="ORF">HNP76_000459</name>
</gene>
<keyword evidence="1" id="KW-0472">Membrane</keyword>
<evidence type="ECO:0000259" key="3">
    <source>
        <dbReference type="PROSITE" id="PS51832"/>
    </source>
</evidence>
<accession>A0A7W8G7F0</accession>
<dbReference type="GO" id="GO:0016740">
    <property type="term" value="F:transferase activity"/>
    <property type="evidence" value="ECO:0007669"/>
    <property type="project" value="UniProtKB-KW"/>
</dbReference>
<dbReference type="PROSITE" id="PS51832">
    <property type="entry name" value="HD_GYP"/>
    <property type="match status" value="1"/>
</dbReference>
<evidence type="ECO:0000259" key="2">
    <source>
        <dbReference type="PROSITE" id="PS51831"/>
    </source>
</evidence>
<dbReference type="PANTHER" id="PTHR43155">
    <property type="entry name" value="CYCLIC DI-GMP PHOSPHODIESTERASE PA4108-RELATED"/>
    <property type="match status" value="1"/>
</dbReference>
<evidence type="ECO:0000313" key="5">
    <source>
        <dbReference type="Proteomes" id="UP000518887"/>
    </source>
</evidence>
<feature type="domain" description="HD" evidence="2">
    <location>
        <begin position="160"/>
        <end position="282"/>
    </location>
</feature>
<dbReference type="SMART" id="SM00471">
    <property type="entry name" value="HDc"/>
    <property type="match status" value="1"/>
</dbReference>
<dbReference type="InterPro" id="IPR006674">
    <property type="entry name" value="HD_domain"/>
</dbReference>
<sequence length="332" mass="37157">MKKSIIQIISKITSKLGCLSLLLFYVVMAYFARKTSMSTETFSVSGHILPVNVLAGVFSSLVAVALISLTVFYRRLGFYTALVILGWRFISLTIGLFQFRPGCLPGLFITIGTTLSVVIIYKRTEMLLQSEESRRNDILDFTNSIIDSFSVCIDGKDSYTNGHSLRVAKYTRMLASKLGEDEETSGRYYNIALLHDIGKIGIPDEILNKPGKLTAAEYETVKEHAYRGYEILKKVKKQTFLAEGAKYHHERFDGKGYPTNLAGTKIPWVARIISVADAFDAMSSTRPYRKKLPMGEIVEEIKKCSGTQFDPVVAKAFLELYEEGAFDGLKTE</sequence>
<dbReference type="EMBL" id="JACHFQ010000001">
    <property type="protein sequence ID" value="MBB5225119.1"/>
    <property type="molecule type" value="Genomic_DNA"/>
</dbReference>
<dbReference type="InterPro" id="IPR037522">
    <property type="entry name" value="HD_GYP_dom"/>
</dbReference>
<dbReference type="InterPro" id="IPR006675">
    <property type="entry name" value="HDIG_dom"/>
</dbReference>
<keyword evidence="5" id="KW-1185">Reference proteome</keyword>
<name>A0A7W8G7F0_9SPIR</name>
<dbReference type="SUPFAM" id="SSF109604">
    <property type="entry name" value="HD-domain/PDEase-like"/>
    <property type="match status" value="1"/>
</dbReference>
<keyword evidence="4" id="KW-0808">Transferase</keyword>
<comment type="caution">
    <text evidence="4">The sequence shown here is derived from an EMBL/GenBank/DDBJ whole genome shotgun (WGS) entry which is preliminary data.</text>
</comment>
<proteinExistence type="predicted"/>
<feature type="transmembrane region" description="Helical" evidence="1">
    <location>
        <begin position="104"/>
        <end position="121"/>
    </location>
</feature>
<feature type="domain" description="HD-GYP" evidence="3">
    <location>
        <begin position="138"/>
        <end position="332"/>
    </location>
</feature>
<evidence type="ECO:0000313" key="4">
    <source>
        <dbReference type="EMBL" id="MBB5225119.1"/>
    </source>
</evidence>
<dbReference type="CDD" id="cd00077">
    <property type="entry name" value="HDc"/>
    <property type="match status" value="1"/>
</dbReference>
<reference evidence="4 5" key="1">
    <citation type="submission" date="2020-08" db="EMBL/GenBank/DDBJ databases">
        <title>Genomic Encyclopedia of Type Strains, Phase IV (KMG-IV): sequencing the most valuable type-strain genomes for metagenomic binning, comparative biology and taxonomic classification.</title>
        <authorList>
            <person name="Goeker M."/>
        </authorList>
    </citation>
    <scope>NUCLEOTIDE SEQUENCE [LARGE SCALE GENOMIC DNA]</scope>
    <source>
        <strain evidence="4 5">DSM 103462</strain>
    </source>
</reference>
<keyword evidence="1" id="KW-1133">Transmembrane helix</keyword>
<dbReference type="Gene3D" id="1.10.3210.10">
    <property type="entry name" value="Hypothetical protein af1432"/>
    <property type="match status" value="1"/>
</dbReference>
<feature type="transmembrane region" description="Helical" evidence="1">
    <location>
        <begin position="12"/>
        <end position="32"/>
    </location>
</feature>
<protein>
    <submittedName>
        <fullName evidence="4">Putative nucleotidyltransferase with HDIG domain</fullName>
    </submittedName>
</protein>
<evidence type="ECO:0000256" key="1">
    <source>
        <dbReference type="SAM" id="Phobius"/>
    </source>
</evidence>
<keyword evidence="1" id="KW-0812">Transmembrane</keyword>
<feature type="transmembrane region" description="Helical" evidence="1">
    <location>
        <begin position="76"/>
        <end position="98"/>
    </location>
</feature>
<dbReference type="RefSeq" id="WP_184657054.1">
    <property type="nucleotide sequence ID" value="NZ_CP031518.1"/>
</dbReference>